<evidence type="ECO:0000313" key="1">
    <source>
        <dbReference type="EMBL" id="KAH0468271.1"/>
    </source>
</evidence>
<gene>
    <name evidence="1" type="ORF">IEQ34_003304</name>
</gene>
<organism evidence="1 2">
    <name type="scientific">Dendrobium chrysotoxum</name>
    <name type="common">Orchid</name>
    <dbReference type="NCBI Taxonomy" id="161865"/>
    <lineage>
        <taxon>Eukaryota</taxon>
        <taxon>Viridiplantae</taxon>
        <taxon>Streptophyta</taxon>
        <taxon>Embryophyta</taxon>
        <taxon>Tracheophyta</taxon>
        <taxon>Spermatophyta</taxon>
        <taxon>Magnoliopsida</taxon>
        <taxon>Liliopsida</taxon>
        <taxon>Asparagales</taxon>
        <taxon>Orchidaceae</taxon>
        <taxon>Epidendroideae</taxon>
        <taxon>Malaxideae</taxon>
        <taxon>Dendrobiinae</taxon>
        <taxon>Dendrobium</taxon>
    </lineage>
</organism>
<comment type="caution">
    <text evidence="1">The sequence shown here is derived from an EMBL/GenBank/DDBJ whole genome shotgun (WGS) entry which is preliminary data.</text>
</comment>
<dbReference type="Proteomes" id="UP000775213">
    <property type="component" value="Unassembled WGS sequence"/>
</dbReference>
<dbReference type="AlphaFoldDB" id="A0AAV7HGR3"/>
<name>A0AAV7HGR3_DENCH</name>
<evidence type="ECO:0000313" key="2">
    <source>
        <dbReference type="Proteomes" id="UP000775213"/>
    </source>
</evidence>
<dbReference type="EMBL" id="JAGFBR010000004">
    <property type="protein sequence ID" value="KAH0468271.1"/>
    <property type="molecule type" value="Genomic_DNA"/>
</dbReference>
<sequence>MVVSEDDGGSRRAAQVFRDGRVEAVVVEKYRIEGLFKELGGEMTLEVVVPEIKILESGHGDNSGGERTDEAVVAGVQLVEEGEAG</sequence>
<accession>A0AAV7HGR3</accession>
<protein>
    <submittedName>
        <fullName evidence="1">Uncharacterized protein</fullName>
    </submittedName>
</protein>
<keyword evidence="2" id="KW-1185">Reference proteome</keyword>
<reference evidence="1 2" key="1">
    <citation type="journal article" date="2021" name="Hortic Res">
        <title>Chromosome-scale assembly of the Dendrobium chrysotoxum genome enhances the understanding of orchid evolution.</title>
        <authorList>
            <person name="Zhang Y."/>
            <person name="Zhang G.Q."/>
            <person name="Zhang D."/>
            <person name="Liu X.D."/>
            <person name="Xu X.Y."/>
            <person name="Sun W.H."/>
            <person name="Yu X."/>
            <person name="Zhu X."/>
            <person name="Wang Z.W."/>
            <person name="Zhao X."/>
            <person name="Zhong W.Y."/>
            <person name="Chen H."/>
            <person name="Yin W.L."/>
            <person name="Huang T."/>
            <person name="Niu S.C."/>
            <person name="Liu Z.J."/>
        </authorList>
    </citation>
    <scope>NUCLEOTIDE SEQUENCE [LARGE SCALE GENOMIC DNA]</scope>
    <source>
        <strain evidence="1">Lindl</strain>
    </source>
</reference>
<proteinExistence type="predicted"/>